<protein>
    <submittedName>
        <fullName evidence="3">Acyl esterase</fullName>
    </submittedName>
</protein>
<dbReference type="EMBL" id="JARXVE010000009">
    <property type="protein sequence ID" value="MDH6198179.1"/>
    <property type="molecule type" value="Genomic_DNA"/>
</dbReference>
<dbReference type="Gene3D" id="3.40.50.1820">
    <property type="entry name" value="alpha/beta hydrolase"/>
    <property type="match status" value="1"/>
</dbReference>
<evidence type="ECO:0000313" key="4">
    <source>
        <dbReference type="Proteomes" id="UP001160130"/>
    </source>
</evidence>
<dbReference type="SMART" id="SM00939">
    <property type="entry name" value="PepX_C"/>
    <property type="match status" value="1"/>
</dbReference>
<dbReference type="NCBIfam" id="TIGR00976">
    <property type="entry name" value="CocE_NonD"/>
    <property type="match status" value="1"/>
</dbReference>
<evidence type="ECO:0000259" key="2">
    <source>
        <dbReference type="SMART" id="SM00939"/>
    </source>
</evidence>
<dbReference type="InterPro" id="IPR050585">
    <property type="entry name" value="Xaa-Pro_dipeptidyl-ppase/CocE"/>
</dbReference>
<proteinExistence type="predicted"/>
<feature type="domain" description="Xaa-Pro dipeptidyl-peptidase C-terminal" evidence="2">
    <location>
        <begin position="285"/>
        <end position="507"/>
    </location>
</feature>
<evidence type="ECO:0000313" key="3">
    <source>
        <dbReference type="EMBL" id="MDH6198179.1"/>
    </source>
</evidence>
<dbReference type="InterPro" id="IPR008979">
    <property type="entry name" value="Galactose-bd-like_sf"/>
</dbReference>
<dbReference type="InterPro" id="IPR005674">
    <property type="entry name" value="CocE/Ser_esterase"/>
</dbReference>
<organism evidence="3 4">
    <name type="scientific">Mycolicibacterium frederiksbergense</name>
    <dbReference type="NCBI Taxonomy" id="117567"/>
    <lineage>
        <taxon>Bacteria</taxon>
        <taxon>Bacillati</taxon>
        <taxon>Actinomycetota</taxon>
        <taxon>Actinomycetes</taxon>
        <taxon>Mycobacteriales</taxon>
        <taxon>Mycobacteriaceae</taxon>
        <taxon>Mycolicibacterium</taxon>
    </lineage>
</organism>
<dbReference type="Pfam" id="PF02129">
    <property type="entry name" value="Peptidase_S15"/>
    <property type="match status" value="1"/>
</dbReference>
<dbReference type="Gene3D" id="2.60.120.260">
    <property type="entry name" value="Galactose-binding domain-like"/>
    <property type="match status" value="1"/>
</dbReference>
<name>A0ABT6L5E0_9MYCO</name>
<gene>
    <name evidence="3" type="ORF">M2272_004838</name>
</gene>
<dbReference type="InterPro" id="IPR013736">
    <property type="entry name" value="Xaa-Pro_dipept_C"/>
</dbReference>
<keyword evidence="1" id="KW-0378">Hydrolase</keyword>
<dbReference type="InterPro" id="IPR029058">
    <property type="entry name" value="AB_hydrolase_fold"/>
</dbReference>
<sequence>MTIYELSAEDIALTMPDGIALAATLYRPVTDEPVPVLLEALPYRKDDMLERDHYERFATEFGFAVCRVDVRGTGSSGGAATDEYPATELVDLNTVIEWLAAQPWSNGAVGMFGWSYSGFNSLQLAATRPPALKAIVPVYSSDDRYNDDVHNMGGAMRFLDLVDYPSFMIAMCAMPPVPSLWPGDWRAEWRSRLETNEPWLFTWRAEQRRQPYWQHGSIRPDYARVDCPTMIVAGWADGYRNNTFRTVEALEESGTPWKLLIGPWSHMGTEKSLPGPWVDLTAEMARWFGRWLRDDDNGVDDEPRVQIFHRRSTRPEPDLAEVRGVWRSHPGMPLADTKTLELDLGNGVATHAMIGDIGTAAWNSCAGSLPWGQPTDQRYDNAGSLTWNFPGDGLHVYGHPVLRVRVRADQPVAFVSAKLCDVFPDGTSALITRGLLNLTHRGGYDADPVALVPGEWVDVDIELEATAWSLDDGHHLRLAVAGSDWPNVTAPPAPVTIEIDRDASRLLVPVLPSLDDLDEPDLAHVVPDKLQSAAGITWSVERDVLARKTICRTEHGGQWVSAKGYPCGEHYTGLVELDTRTFDQRAEAFARFEVEYPEGQTVTQSTTTVRTDATHLHLDVHVEAFDGGQPFAEKRWHKIIPRDLA</sequence>
<dbReference type="RefSeq" id="WP_280834767.1">
    <property type="nucleotide sequence ID" value="NZ_JARXVE010000009.1"/>
</dbReference>
<dbReference type="Gene3D" id="1.10.3020.10">
    <property type="entry name" value="alpha-amino acid ester hydrolase ( Helical cap domain)"/>
    <property type="match status" value="1"/>
</dbReference>
<comment type="caution">
    <text evidence="3">The sequence shown here is derived from an EMBL/GenBank/DDBJ whole genome shotgun (WGS) entry which is preliminary data.</text>
</comment>
<dbReference type="SUPFAM" id="SSF53474">
    <property type="entry name" value="alpha/beta-Hydrolases"/>
    <property type="match status" value="1"/>
</dbReference>
<dbReference type="SUPFAM" id="SSF49785">
    <property type="entry name" value="Galactose-binding domain-like"/>
    <property type="match status" value="1"/>
</dbReference>
<dbReference type="InterPro" id="IPR000383">
    <property type="entry name" value="Xaa-Pro-like_dom"/>
</dbReference>
<evidence type="ECO:0000256" key="1">
    <source>
        <dbReference type="ARBA" id="ARBA00022801"/>
    </source>
</evidence>
<reference evidence="3 4" key="1">
    <citation type="submission" date="2023-04" db="EMBL/GenBank/DDBJ databases">
        <title>Forest soil microbial communities from Buena Vista Peninsula, Colon Province, Panama.</title>
        <authorList>
            <person name="Bouskill N."/>
        </authorList>
    </citation>
    <scope>NUCLEOTIDE SEQUENCE [LARGE SCALE GENOMIC DNA]</scope>
    <source>
        <strain evidence="3 4">AC80</strain>
    </source>
</reference>
<dbReference type="PANTHER" id="PTHR43056">
    <property type="entry name" value="PEPTIDASE S9 PROLYL OLIGOPEPTIDASE"/>
    <property type="match status" value="1"/>
</dbReference>
<keyword evidence="4" id="KW-1185">Reference proteome</keyword>
<dbReference type="Pfam" id="PF08530">
    <property type="entry name" value="PepX_C"/>
    <property type="match status" value="1"/>
</dbReference>
<dbReference type="Proteomes" id="UP001160130">
    <property type="component" value="Unassembled WGS sequence"/>
</dbReference>
<accession>A0ABT6L5E0</accession>
<dbReference type="PANTHER" id="PTHR43056:SF10">
    <property type="entry name" value="COCE_NOND FAMILY, PUTATIVE (AFU_ORTHOLOGUE AFUA_7G00600)-RELATED"/>
    <property type="match status" value="1"/>
</dbReference>